<feature type="compositionally biased region" description="Acidic residues" evidence="2">
    <location>
        <begin position="356"/>
        <end position="368"/>
    </location>
</feature>
<feature type="region of interest" description="Disordered" evidence="2">
    <location>
        <begin position="400"/>
        <end position="434"/>
    </location>
</feature>
<dbReference type="Gene3D" id="1.10.3970.10">
    <property type="entry name" value="BSD domain"/>
    <property type="match status" value="1"/>
</dbReference>
<dbReference type="Gene3D" id="3.30.70.260">
    <property type="match status" value="1"/>
</dbReference>
<name>E1ZRP4_CHLVA</name>
<feature type="domain" description="ACT" evidence="4">
    <location>
        <begin position="481"/>
        <end position="556"/>
    </location>
</feature>
<dbReference type="AlphaFoldDB" id="E1ZRP4"/>
<dbReference type="InterPro" id="IPR002912">
    <property type="entry name" value="ACT_dom"/>
</dbReference>
<dbReference type="OrthoDB" id="2019938at2759"/>
<dbReference type="CDD" id="cd04899">
    <property type="entry name" value="ACT_ACR-UUR-like_2"/>
    <property type="match status" value="1"/>
</dbReference>
<evidence type="ECO:0008006" key="7">
    <source>
        <dbReference type="Google" id="ProtNLM"/>
    </source>
</evidence>
<dbReference type="PANTHER" id="PTHR31096">
    <property type="entry name" value="ACT DOMAIN-CONTAINING PROTEIN ACR4-RELATED"/>
    <property type="match status" value="1"/>
</dbReference>
<dbReference type="eggNOG" id="KOG2690">
    <property type="taxonomic scope" value="Eukaryota"/>
</dbReference>
<feature type="compositionally biased region" description="Acidic residues" evidence="2">
    <location>
        <begin position="16"/>
        <end position="30"/>
    </location>
</feature>
<keyword evidence="6" id="KW-1185">Reference proteome</keyword>
<evidence type="ECO:0000313" key="6">
    <source>
        <dbReference type="Proteomes" id="UP000008141"/>
    </source>
</evidence>
<feature type="domain" description="BSD" evidence="3">
    <location>
        <begin position="246"/>
        <end position="298"/>
    </location>
</feature>
<organism evidence="6">
    <name type="scientific">Chlorella variabilis</name>
    <name type="common">Green alga</name>
    <dbReference type="NCBI Taxonomy" id="554065"/>
    <lineage>
        <taxon>Eukaryota</taxon>
        <taxon>Viridiplantae</taxon>
        <taxon>Chlorophyta</taxon>
        <taxon>core chlorophytes</taxon>
        <taxon>Trebouxiophyceae</taxon>
        <taxon>Chlorellales</taxon>
        <taxon>Chlorellaceae</taxon>
        <taxon>Chlorella clade</taxon>
        <taxon>Chlorella</taxon>
    </lineage>
</organism>
<feature type="region of interest" description="Disordered" evidence="2">
    <location>
        <begin position="315"/>
        <end position="381"/>
    </location>
</feature>
<protein>
    <recommendedName>
        <fullName evidence="7">ACT domain-containing protein</fullName>
    </recommendedName>
</protein>
<dbReference type="Pfam" id="PF01842">
    <property type="entry name" value="ACT"/>
    <property type="match status" value="1"/>
</dbReference>
<dbReference type="InterPro" id="IPR040217">
    <property type="entry name" value="ACR1-12"/>
</dbReference>
<evidence type="ECO:0000259" key="3">
    <source>
        <dbReference type="PROSITE" id="PS50858"/>
    </source>
</evidence>
<feature type="compositionally biased region" description="Polar residues" evidence="2">
    <location>
        <begin position="743"/>
        <end position="752"/>
    </location>
</feature>
<dbReference type="EMBL" id="GL433863">
    <property type="protein sequence ID" value="EFN51499.1"/>
    <property type="molecule type" value="Genomic_DNA"/>
</dbReference>
<evidence type="ECO:0000256" key="2">
    <source>
        <dbReference type="SAM" id="MobiDB-lite"/>
    </source>
</evidence>
<feature type="domain" description="ACT" evidence="4">
    <location>
        <begin position="573"/>
        <end position="647"/>
    </location>
</feature>
<dbReference type="RefSeq" id="XP_005843601.1">
    <property type="nucleotide sequence ID" value="XM_005843539.1"/>
</dbReference>
<dbReference type="Proteomes" id="UP000008141">
    <property type="component" value="Unassembled WGS sequence"/>
</dbReference>
<gene>
    <name evidence="5" type="ORF">CHLNCDRAFT_59210</name>
</gene>
<dbReference type="SUPFAM" id="SSF140383">
    <property type="entry name" value="BSD domain-like"/>
    <property type="match status" value="1"/>
</dbReference>
<dbReference type="InterPro" id="IPR005607">
    <property type="entry name" value="BSD_dom"/>
</dbReference>
<evidence type="ECO:0000313" key="5">
    <source>
        <dbReference type="EMBL" id="EFN51499.1"/>
    </source>
</evidence>
<accession>E1ZRP4</accession>
<dbReference type="InterPro" id="IPR035925">
    <property type="entry name" value="BSD_dom_sf"/>
</dbReference>
<sequence length="997" mass="107511">MFYGLRNLAEALQGGPEEEEDDKEVQEPQEEGVRREGPEGQGTKDDSADGDGSQASEDDDGTQLSFWGVASVLTATVKAKTTQVLTAVQETDWRAELEAFQQGAKEDAEAVGKGADIVMHKAKEAAEQLPTALEHLPGSAATLQARAEAAGTVARVQAGRSLAGLAGLGSKLVLGTHDLLEQISHAVQNEMALIDDSGSAARLPSSSKALTGQAKYSRFEADVAAMQRDSTTYCDEPEDVEDFEAWLAGFDLVARKPDVDSLIAENTFMSELQARIVPLIVEYDAFWTRYFYRLHKLEQKHQQFLQLAQRAQQPEEEVGWSSEEEAEPRQPARTSAVGGGGLAGAPSATQSAPLQDEAEKEDEVEEQAAAEAAPTASVAPVHIVGADGDVEQHEELIDSAGSFGSKGQDQQGAAHWRAASGSDDSAAATLSSDSDHWQVARNQLQSAVDEDGSLLDNLTLELRVHPPTIDIDNKAHDKWTTVTIDSANRPGSLIYIVQHFTELDLRITSARISSDGGWFVDVFHLSEPNGEKVRNPKKLQSIKQMLNVYMQQEEDLVLNGDETDDMNRIETTVFELAGPDRPGLLAEVTHLLTHNGCNVRSAAVWTYRGRVAFVLSITEKGLPVVDGIKLQRLRQLVLGIMTRRPGPSDSNGALAAMGGGGLGPGSAGVIVNIRKVRGEIHHDRRLHQLMLQEEINQWSQGVRLQSVDEDETSRQGQQEQQLGVLSAAAAAVAAAGQVERPLSRQSTGSDVSGRSDGVPGVQGLGEGWMAAGSGVKAVTSAYRSPKHDRPQIDIDYSSDCKYWIISIKPRTGDSGFDRPQAELLRAMLESSIQRRFPKGLKVHVHSLDRFGCLAALTRVLHQTGLSVTRAKVRTYATSKSSGHTFYVMDARGGPPDKARVEAACREIGGQLVEAGQEARSSSLGSHRFSFSFLARNWNSAWGIGHINVLGPNPLTLPAVQSEENLAADGIPGRLRLASAMPVCRAAVRRPDAATKVP</sequence>
<feature type="compositionally biased region" description="Acidic residues" evidence="2">
    <location>
        <begin position="315"/>
        <end position="326"/>
    </location>
</feature>
<proteinExistence type="predicted"/>
<dbReference type="SMART" id="SM00751">
    <property type="entry name" value="BSD"/>
    <property type="match status" value="1"/>
</dbReference>
<dbReference type="PROSITE" id="PS51671">
    <property type="entry name" value="ACT"/>
    <property type="match status" value="2"/>
</dbReference>
<keyword evidence="1" id="KW-0677">Repeat</keyword>
<evidence type="ECO:0000256" key="1">
    <source>
        <dbReference type="ARBA" id="ARBA00022737"/>
    </source>
</evidence>
<feature type="compositionally biased region" description="Low complexity" evidence="2">
    <location>
        <begin position="418"/>
        <end position="432"/>
    </location>
</feature>
<feature type="region of interest" description="Disordered" evidence="2">
    <location>
        <begin position="1"/>
        <end position="62"/>
    </location>
</feature>
<evidence type="ECO:0000259" key="4">
    <source>
        <dbReference type="PROSITE" id="PS51671"/>
    </source>
</evidence>
<dbReference type="Pfam" id="PF03909">
    <property type="entry name" value="BSD"/>
    <property type="match status" value="1"/>
</dbReference>
<dbReference type="PROSITE" id="PS50858">
    <property type="entry name" value="BSD"/>
    <property type="match status" value="1"/>
</dbReference>
<dbReference type="SUPFAM" id="SSF55021">
    <property type="entry name" value="ACT-like"/>
    <property type="match status" value="2"/>
</dbReference>
<dbReference type="GeneID" id="17350931"/>
<dbReference type="InterPro" id="IPR045865">
    <property type="entry name" value="ACT-like_dom_sf"/>
</dbReference>
<feature type="region of interest" description="Disordered" evidence="2">
    <location>
        <begin position="737"/>
        <end position="763"/>
    </location>
</feature>
<dbReference type="KEGG" id="cvr:CHLNCDRAFT_59210"/>
<reference evidence="5 6" key="1">
    <citation type="journal article" date="2010" name="Plant Cell">
        <title>The Chlorella variabilis NC64A genome reveals adaptation to photosymbiosis, coevolution with viruses, and cryptic sex.</title>
        <authorList>
            <person name="Blanc G."/>
            <person name="Duncan G."/>
            <person name="Agarkova I."/>
            <person name="Borodovsky M."/>
            <person name="Gurnon J."/>
            <person name="Kuo A."/>
            <person name="Lindquist E."/>
            <person name="Lucas S."/>
            <person name="Pangilinan J."/>
            <person name="Polle J."/>
            <person name="Salamov A."/>
            <person name="Terry A."/>
            <person name="Yamada T."/>
            <person name="Dunigan D.D."/>
            <person name="Grigoriev I.V."/>
            <person name="Claverie J.M."/>
            <person name="Van Etten J.L."/>
        </authorList>
    </citation>
    <scope>NUCLEOTIDE SEQUENCE [LARGE SCALE GENOMIC DNA]</scope>
    <source>
        <strain evidence="5 6">NC64A</strain>
    </source>
</reference>
<dbReference type="InParanoid" id="E1ZRP4"/>
<dbReference type="PANTHER" id="PTHR31096:SF22">
    <property type="entry name" value="ACT DOMAIN-CONTAINING PROTEIN ACR4"/>
    <property type="match status" value="1"/>
</dbReference>
<feature type="compositionally biased region" description="Basic and acidic residues" evidence="2">
    <location>
        <begin position="31"/>
        <end position="47"/>
    </location>
</feature>